<dbReference type="PANTHER" id="PTHR48075">
    <property type="entry name" value="3-HYDROXYACYL-COA DEHYDROGENASE FAMILY PROTEIN"/>
    <property type="match status" value="1"/>
</dbReference>
<evidence type="ECO:0000256" key="7">
    <source>
        <dbReference type="ARBA" id="ARBA00023027"/>
    </source>
</evidence>
<comment type="similarity">
    <text evidence="2">Belongs to the 3-hydroxyacyl-CoA dehydrogenase family.</text>
</comment>
<dbReference type="InterPro" id="IPR006180">
    <property type="entry name" value="3-OHacyl-CoA_DH_CS"/>
</dbReference>
<dbReference type="GO" id="GO:0050104">
    <property type="term" value="F:L-gulonate 3-dehydrogenase activity"/>
    <property type="evidence" value="ECO:0007669"/>
    <property type="project" value="UniProtKB-EC"/>
</dbReference>
<keyword evidence="5" id="KW-0597">Phosphoprotein</keyword>
<dbReference type="SUPFAM" id="SSF51735">
    <property type="entry name" value="NAD(P)-binding Rossmann-fold domains"/>
    <property type="match status" value="1"/>
</dbReference>
<dbReference type="Pfam" id="PF00725">
    <property type="entry name" value="3HCDH"/>
    <property type="match status" value="1"/>
</dbReference>
<dbReference type="InterPro" id="IPR036291">
    <property type="entry name" value="NAD(P)-bd_dom_sf"/>
</dbReference>
<dbReference type="PANTHER" id="PTHR48075:SF1">
    <property type="entry name" value="LAMBDA-CRYSTALLIN HOMOLOG"/>
    <property type="match status" value="1"/>
</dbReference>
<keyword evidence="4" id="KW-0963">Cytoplasm</keyword>
<dbReference type="PIRSF" id="PIRSF000105">
    <property type="entry name" value="HCDH"/>
    <property type="match status" value="1"/>
</dbReference>
<evidence type="ECO:0000256" key="4">
    <source>
        <dbReference type="ARBA" id="ARBA00022490"/>
    </source>
</evidence>
<evidence type="ECO:0000256" key="3">
    <source>
        <dbReference type="ARBA" id="ARBA00011738"/>
    </source>
</evidence>
<comment type="subcellular location">
    <subcellularLocation>
        <location evidence="1">Cytoplasm</location>
    </subcellularLocation>
</comment>
<gene>
    <name evidence="12" type="ORF">UFOPK3181_00028</name>
</gene>
<dbReference type="InterPro" id="IPR022694">
    <property type="entry name" value="3-OHacyl-CoA_DH"/>
</dbReference>
<sequence length="316" mass="35088">MKFSIVGSGSIGAAWAITFARAGHDVSVYDVEPEKLNSLNSGLSTRLHFLAIEELISEDPESILKRISTTTDLSLCLEGATYVQECAPEKIEIKERIFEELDRLTNKNVILASSSSALGASKFNQRMQHPERALVVHPGNPPYLLSVAEVVPSNKTSPAITSQTILILEQVGMHPVEVKREIEGFVFNRLQGAVLREAYCLVRDGVIGPEEIDLIVTQGLGKRWAVIGPFGTSSLNAQGGIRDHASRMAESYYQMGKDRNQNDPWTPEMVESVAGVMEKIFKIDEWESNVEKRDRALAEINNLIANSHNFNFYDKK</sequence>
<comment type="subunit">
    <text evidence="3">Homodimer.</text>
</comment>
<evidence type="ECO:0000256" key="9">
    <source>
        <dbReference type="ARBA" id="ARBA00042709"/>
    </source>
</evidence>
<evidence type="ECO:0000256" key="5">
    <source>
        <dbReference type="ARBA" id="ARBA00022553"/>
    </source>
</evidence>
<dbReference type="AlphaFoldDB" id="A0A6J6ZL92"/>
<dbReference type="InterPro" id="IPR006108">
    <property type="entry name" value="3HC_DH_C"/>
</dbReference>
<dbReference type="InterPro" id="IPR008927">
    <property type="entry name" value="6-PGluconate_DH-like_C_sf"/>
</dbReference>
<evidence type="ECO:0000256" key="8">
    <source>
        <dbReference type="ARBA" id="ARBA00038962"/>
    </source>
</evidence>
<evidence type="ECO:0000256" key="2">
    <source>
        <dbReference type="ARBA" id="ARBA00009463"/>
    </source>
</evidence>
<dbReference type="Pfam" id="PF02737">
    <property type="entry name" value="3HCDH_N"/>
    <property type="match status" value="1"/>
</dbReference>
<dbReference type="EC" id="1.1.1.45" evidence="8"/>
<dbReference type="GO" id="GO:0005737">
    <property type="term" value="C:cytoplasm"/>
    <property type="evidence" value="ECO:0007669"/>
    <property type="project" value="UniProtKB-SubCell"/>
</dbReference>
<reference evidence="12" key="1">
    <citation type="submission" date="2020-05" db="EMBL/GenBank/DDBJ databases">
        <authorList>
            <person name="Chiriac C."/>
            <person name="Salcher M."/>
            <person name="Ghai R."/>
            <person name="Kavagutti S V."/>
        </authorList>
    </citation>
    <scope>NUCLEOTIDE SEQUENCE</scope>
</reference>
<evidence type="ECO:0000259" key="10">
    <source>
        <dbReference type="Pfam" id="PF00725"/>
    </source>
</evidence>
<keyword evidence="6" id="KW-0560">Oxidoreductase</keyword>
<accession>A0A6J6ZL92</accession>
<dbReference type="PROSITE" id="PS00067">
    <property type="entry name" value="3HCDH"/>
    <property type="match status" value="1"/>
</dbReference>
<evidence type="ECO:0000259" key="11">
    <source>
        <dbReference type="Pfam" id="PF02737"/>
    </source>
</evidence>
<dbReference type="GO" id="GO:0006631">
    <property type="term" value="P:fatty acid metabolic process"/>
    <property type="evidence" value="ECO:0007669"/>
    <property type="project" value="InterPro"/>
</dbReference>
<evidence type="ECO:0000313" key="12">
    <source>
        <dbReference type="EMBL" id="CAB4818097.1"/>
    </source>
</evidence>
<dbReference type="Gene3D" id="3.40.50.720">
    <property type="entry name" value="NAD(P)-binding Rossmann-like Domain"/>
    <property type="match status" value="1"/>
</dbReference>
<feature type="domain" description="3-hydroxyacyl-CoA dehydrogenase C-terminal" evidence="10">
    <location>
        <begin position="184"/>
        <end position="272"/>
    </location>
</feature>
<feature type="domain" description="3-hydroxyacyl-CoA dehydrogenase NAD binding" evidence="11">
    <location>
        <begin position="4"/>
        <end position="179"/>
    </location>
</feature>
<dbReference type="InterPro" id="IPR006176">
    <property type="entry name" value="3-OHacyl-CoA_DH_NAD-bd"/>
</dbReference>
<dbReference type="SUPFAM" id="SSF48179">
    <property type="entry name" value="6-phosphogluconate dehydrogenase C-terminal domain-like"/>
    <property type="match status" value="1"/>
</dbReference>
<dbReference type="NCBIfam" id="NF004783">
    <property type="entry name" value="PRK06129.1"/>
    <property type="match status" value="1"/>
</dbReference>
<name>A0A6J6ZL92_9ZZZZ</name>
<organism evidence="12">
    <name type="scientific">freshwater metagenome</name>
    <dbReference type="NCBI Taxonomy" id="449393"/>
    <lineage>
        <taxon>unclassified sequences</taxon>
        <taxon>metagenomes</taxon>
        <taxon>ecological metagenomes</taxon>
    </lineage>
</organism>
<dbReference type="EMBL" id="CAFABG010000001">
    <property type="protein sequence ID" value="CAB4818097.1"/>
    <property type="molecule type" value="Genomic_DNA"/>
</dbReference>
<dbReference type="Gene3D" id="1.10.1040.10">
    <property type="entry name" value="N-(1-d-carboxylethyl)-l-norvaline Dehydrogenase, domain 2"/>
    <property type="match status" value="1"/>
</dbReference>
<dbReference type="GO" id="GO:0070403">
    <property type="term" value="F:NAD+ binding"/>
    <property type="evidence" value="ECO:0007669"/>
    <property type="project" value="InterPro"/>
</dbReference>
<proteinExistence type="inferred from homology"/>
<evidence type="ECO:0000256" key="6">
    <source>
        <dbReference type="ARBA" id="ARBA00023002"/>
    </source>
</evidence>
<keyword evidence="7" id="KW-0520">NAD</keyword>
<protein>
    <recommendedName>
        <fullName evidence="9">L-gulonate 3-dehydrogenase</fullName>
        <ecNumber evidence="8">1.1.1.45</ecNumber>
    </recommendedName>
    <alternativeName>
        <fullName evidence="9">L-gulonate 3-dehydrogenase</fullName>
    </alternativeName>
</protein>
<dbReference type="InterPro" id="IPR013328">
    <property type="entry name" value="6PGD_dom2"/>
</dbReference>
<evidence type="ECO:0000256" key="1">
    <source>
        <dbReference type="ARBA" id="ARBA00004496"/>
    </source>
</evidence>